<feature type="region of interest" description="Disordered" evidence="1">
    <location>
        <begin position="823"/>
        <end position="869"/>
    </location>
</feature>
<name>A0A2V2XE95_TRYCR</name>
<sequence>MLKDRFAHLRIVDSDSDSDDAQAVRQHNLASLNKPTYKSSMETTEAFPTAAAAAPTSPFSFPIAANVKKDIASLAAPAGEPGGSSSHTPKAAFLNEPPSMMRGSSWKRSSDKEIQSVRLGGGSVNSFAAASTSGSERRKVQQCERSELPDASSAVPSGLRPLSVSEGCEEGTRVEEKQVTPQGDAEMAAATSEKAEEWEEGLEETHQMETVEEPPTQMTEPMAVVGSKETEELRIVATDLSEPLPAPADDAGRAAVKRFLEERYWEKTHGYDPFKRRMPLFVAIEHCSPKNVPVRSNLPERNALEANPEVVRAEEPCQHEIEQNYPDSEGVGKFLDEELAVASRDDRLLKEGSEGMAGPAPNMASVVSVDDNHAGDLLSSTQPAESGEIRGAFRKVQGEAYEEGSQMGDPIITDENVLQEEAASDMRTSATNVKKEMEGGEKEESASFMEGSQPHLPGQVDDASKVLLSSKAALSSPGKIQENEYAESLKLDENNQRSIRSNVSNFIVESDQKGQSERGPNEEIFLAKEELLMNDGINVDSLREKREVQSANESAVQQNSKASNKSEEPLQTSELTVESLRKFNARGFEGTHWERYNEGEEYTDSSRYKTCFSPGTTDAGSFRMGKGLPRRFAGYNDCGGASSRRQELAIPPFHRRLILDMEEKFRREKRSMEHSLNEYTFHPRTTCTPRGHLPQRRRNPTNGGSTESPCQSLAMTPARSSARHKVLEEPLPTFKPEISKFARETQRPKIPYHERLYSPRPSPAQAGPGGALNGTSPHLSPRMMELLDGATPPLFRPEISSMAKAIENGAPFYERLYQVKADVEPSREGKSLLQSPPISPRRPTRPIQLSPRLLERPAPPAETLPYSFHPEISPRAKAMENGAPFYERLYQVKADVEPSREGKSLLQSPPISPRRPTRPIQLSPRLLERPAPPAETIPYSFHPQISPRAMSMESHGPVYERLYPIKDERSAILQRQEKKFEDFLASFQPSIAERSNGTNVDSRVMGRDVVRRLTEHRERSQRYVDPSLTFHPFITQKARDLKNENSAALP</sequence>
<dbReference type="VEuPathDB" id="TriTrypDB:TcG_00815"/>
<dbReference type="VEuPathDB" id="TriTrypDB:C4B63_23g199"/>
<dbReference type="VEuPathDB" id="TriTrypDB:TcCLB.508153.300"/>
<dbReference type="VEuPathDB" id="TriTrypDB:TcG_00814"/>
<comment type="caution">
    <text evidence="2">The sequence shown here is derived from an EMBL/GenBank/DDBJ whole genome shotgun (WGS) entry which is preliminary data.</text>
</comment>
<feature type="compositionally biased region" description="Polar residues" evidence="1">
    <location>
        <begin position="700"/>
        <end position="714"/>
    </location>
</feature>
<accession>A0A2V2XE95</accession>
<feature type="compositionally biased region" description="Polar residues" evidence="1">
    <location>
        <begin position="549"/>
        <end position="574"/>
    </location>
</feature>
<dbReference type="VEuPathDB" id="TriTrypDB:TCSYLVIO_004414"/>
<dbReference type="VEuPathDB" id="TriTrypDB:TcCL_ESM06792"/>
<dbReference type="VEuPathDB" id="TriTrypDB:Tc_MARK_3202"/>
<evidence type="ECO:0000256" key="1">
    <source>
        <dbReference type="SAM" id="MobiDB-lite"/>
    </source>
</evidence>
<reference evidence="2 3" key="1">
    <citation type="journal article" date="2018" name="Microb. Genom.">
        <title>Expanding an expanded genome: long-read sequencing of Trypanosoma cruzi.</title>
        <authorList>
            <person name="Berna L."/>
            <person name="Rodriguez M."/>
            <person name="Chiribao M.L."/>
            <person name="Parodi-Talice A."/>
            <person name="Pita S."/>
            <person name="Rijo G."/>
            <person name="Alvarez-Valin F."/>
            <person name="Robello C."/>
        </authorList>
    </citation>
    <scope>NUCLEOTIDE SEQUENCE [LARGE SCALE GENOMIC DNA]</scope>
    <source>
        <strain evidence="2 3">TCC</strain>
    </source>
</reference>
<dbReference type="VEuPathDB" id="TriTrypDB:C3747_13g390"/>
<gene>
    <name evidence="2" type="ORF">C3747_13g390</name>
</gene>
<dbReference type="VEuPathDB" id="TriTrypDB:ECC02_001754"/>
<feature type="region of interest" description="Disordered" evidence="1">
    <location>
        <begin position="544"/>
        <end position="574"/>
    </location>
</feature>
<dbReference type="Proteomes" id="UP000246078">
    <property type="component" value="Unassembled WGS sequence"/>
</dbReference>
<evidence type="ECO:0000313" key="2">
    <source>
        <dbReference type="EMBL" id="PWV18463.1"/>
    </source>
</evidence>
<feature type="compositionally biased region" description="Basic and acidic residues" evidence="1">
    <location>
        <begin position="135"/>
        <end position="148"/>
    </location>
</feature>
<dbReference type="EMBL" id="PRFC01000013">
    <property type="protein sequence ID" value="PWV18463.1"/>
    <property type="molecule type" value="Genomic_DNA"/>
</dbReference>
<feature type="region of interest" description="Disordered" evidence="1">
    <location>
        <begin position="682"/>
        <end position="720"/>
    </location>
</feature>
<feature type="region of interest" description="Disordered" evidence="1">
    <location>
        <begin position="75"/>
        <end position="220"/>
    </location>
</feature>
<feature type="region of interest" description="Disordered" evidence="1">
    <location>
        <begin position="756"/>
        <end position="783"/>
    </location>
</feature>
<dbReference type="VEuPathDB" id="TriTrypDB:TcCLB.510323.20"/>
<feature type="compositionally biased region" description="Polar residues" evidence="1">
    <location>
        <begin position="124"/>
        <end position="134"/>
    </location>
</feature>
<dbReference type="AlphaFoldDB" id="A0A2V2XE95"/>
<feature type="region of interest" description="Disordered" evidence="1">
    <location>
        <begin position="897"/>
        <end position="920"/>
    </location>
</feature>
<dbReference type="VEuPathDB" id="TriTrypDB:C4B63_23g200"/>
<proteinExistence type="predicted"/>
<dbReference type="OrthoDB" id="250923at2759"/>
<protein>
    <submittedName>
        <fullName evidence="2">Putative Flagellum attachment zone protein 19</fullName>
    </submittedName>
</protein>
<evidence type="ECO:0000313" key="3">
    <source>
        <dbReference type="Proteomes" id="UP000246078"/>
    </source>
</evidence>
<organism evidence="2 3">
    <name type="scientific">Trypanosoma cruzi</name>
    <dbReference type="NCBI Taxonomy" id="5693"/>
    <lineage>
        <taxon>Eukaryota</taxon>
        <taxon>Discoba</taxon>
        <taxon>Euglenozoa</taxon>
        <taxon>Kinetoplastea</taxon>
        <taxon>Metakinetoplastina</taxon>
        <taxon>Trypanosomatida</taxon>
        <taxon>Trypanosomatidae</taxon>
        <taxon>Trypanosoma</taxon>
        <taxon>Schizotrypanum</taxon>
    </lineage>
</organism>
<dbReference type="VEuPathDB" id="TriTrypDB:BCY84_15248"/>
<feature type="region of interest" description="Disordered" evidence="1">
    <location>
        <begin position="422"/>
        <end position="463"/>
    </location>
</feature>
<feature type="compositionally biased region" description="Basic and acidic residues" evidence="1">
    <location>
        <begin position="433"/>
        <end position="445"/>
    </location>
</feature>
<dbReference type="VEuPathDB" id="TriTrypDB:TcBrA4_0130100"/>
<dbReference type="VEuPathDB" id="TriTrypDB:TCDM_00274"/>